<evidence type="ECO:0000313" key="3">
    <source>
        <dbReference type="Proteomes" id="UP001056384"/>
    </source>
</evidence>
<dbReference type="PANTHER" id="PTHR38790">
    <property type="entry name" value="2EXR DOMAIN-CONTAINING PROTEIN-RELATED"/>
    <property type="match status" value="1"/>
</dbReference>
<dbReference type="Proteomes" id="UP001056384">
    <property type="component" value="Chromosome 9"/>
</dbReference>
<protein>
    <recommendedName>
        <fullName evidence="1">DUF7730 domain-containing protein</fullName>
    </recommendedName>
</protein>
<evidence type="ECO:0000313" key="2">
    <source>
        <dbReference type="EMBL" id="USW57130.1"/>
    </source>
</evidence>
<dbReference type="AlphaFoldDB" id="A0A9Q9B2S0"/>
<evidence type="ECO:0000259" key="1">
    <source>
        <dbReference type="Pfam" id="PF24864"/>
    </source>
</evidence>
<organism evidence="2 3">
    <name type="scientific">Septoria linicola</name>
    <dbReference type="NCBI Taxonomy" id="215465"/>
    <lineage>
        <taxon>Eukaryota</taxon>
        <taxon>Fungi</taxon>
        <taxon>Dikarya</taxon>
        <taxon>Ascomycota</taxon>
        <taxon>Pezizomycotina</taxon>
        <taxon>Dothideomycetes</taxon>
        <taxon>Dothideomycetidae</taxon>
        <taxon>Mycosphaerellales</taxon>
        <taxon>Mycosphaerellaceae</taxon>
        <taxon>Septoria</taxon>
    </lineage>
</organism>
<gene>
    <name evidence="2" type="ORF">Slin15195_G104490</name>
</gene>
<keyword evidence="3" id="KW-1185">Reference proteome</keyword>
<feature type="domain" description="DUF7730" evidence="1">
    <location>
        <begin position="109"/>
        <end position="312"/>
    </location>
</feature>
<name>A0A9Q9B2S0_9PEZI</name>
<dbReference type="Pfam" id="PF24864">
    <property type="entry name" value="DUF7730"/>
    <property type="match status" value="1"/>
</dbReference>
<reference evidence="2" key="1">
    <citation type="submission" date="2022-06" db="EMBL/GenBank/DDBJ databases">
        <title>Complete genome sequences of two strains of the flax pathogen Septoria linicola.</title>
        <authorList>
            <person name="Lapalu N."/>
            <person name="Simon A."/>
            <person name="Demenou B."/>
            <person name="Paumier D."/>
            <person name="Guillot M.-P."/>
            <person name="Gout L."/>
            <person name="Valade R."/>
        </authorList>
    </citation>
    <scope>NUCLEOTIDE SEQUENCE</scope>
    <source>
        <strain evidence="2">SE15195</strain>
    </source>
</reference>
<dbReference type="OrthoDB" id="4757095at2759"/>
<dbReference type="InterPro" id="IPR056632">
    <property type="entry name" value="DUF7730"/>
</dbReference>
<dbReference type="EMBL" id="CP099426">
    <property type="protein sequence ID" value="USW57130.1"/>
    <property type="molecule type" value="Genomic_DNA"/>
</dbReference>
<proteinExistence type="predicted"/>
<sequence>MRLTDVNRPLIPHWTLEILHIMCYTIAHAPYFIRDCAKHPHRTYLALVQFLSWCFSVVLPGLCRDIAAELRATARQQYWNSYIRTVDAGTVRRHRNRRALTPMGLRTPTQMQCSFLSTLPAEVRTQIYEMYYHDRNLLFVRVRRQWRVRATVLTLLSSSRQEADLSHEGLLDLSLTCRQIYSETINLLYACNTFCFAQPGQISPFLKHIPPRRWTAITSIAYDERRFTEILQAECPDACLTRLRTSPEPRQWLQFWGTVSTLPRLERVVITNVFFYRDWQLLPALLQVTKPLKIFEVHLMEIQALVDSQDVDLEQVQFKLVLPDGTNFLGTQYLDCAGKAESVGTIRYAGEFGGIMSASHTG</sequence>
<accession>A0A9Q9B2S0</accession>
<dbReference type="PANTHER" id="PTHR38790:SF9">
    <property type="entry name" value="F-BOX DOMAIN-CONTAINING PROTEIN"/>
    <property type="match status" value="1"/>
</dbReference>